<feature type="non-terminal residue" evidence="2">
    <location>
        <position position="312"/>
    </location>
</feature>
<dbReference type="HOGENOM" id="CLU_892967_0_0_1"/>
<evidence type="ECO:0000313" key="2">
    <source>
        <dbReference type="EMBL" id="GAK68573.1"/>
    </source>
</evidence>
<feature type="region of interest" description="Disordered" evidence="1">
    <location>
        <begin position="1"/>
        <end position="227"/>
    </location>
</feature>
<dbReference type="RefSeq" id="XP_014653228.1">
    <property type="nucleotide sequence ID" value="XM_014797742.1"/>
</dbReference>
<feature type="compositionally biased region" description="Acidic residues" evidence="1">
    <location>
        <begin position="124"/>
        <end position="133"/>
    </location>
</feature>
<sequence length="312" mass="32396">MTGPNTYILYHNQTPIAKHRGAPQPSGGLVQPSDRDDQSMAMSTPVVPASSRRDRSSSAASSDRASLYSRMSGRPADDTSMQVANDDDDENHIAADPSTHAAGAPLSDADDQSHAGLMAHDDAGFDSDSDQGDLDAMQAHNTSTMLPHEEADGEDESIGVSGDISSMSDVSRSFADESAADVHADITRAPSEQDLAVDTSASSEELSDVNADHAGDDQDDPSMVEDAETSIVAADMSVAIEEDDDAGPAGTSLDEQDVSIAAPNLSTSVEEAVDVQSAERSQDEQRANADASQSIDRDASADGNVDALADAS</sequence>
<evidence type="ECO:0000256" key="1">
    <source>
        <dbReference type="SAM" id="MobiDB-lite"/>
    </source>
</evidence>
<gene>
    <name evidence="2" type="ORF">PAN0_197d6845</name>
</gene>
<feature type="compositionally biased region" description="Acidic residues" evidence="1">
    <location>
        <begin position="217"/>
        <end position="227"/>
    </location>
</feature>
<dbReference type="AlphaFoldDB" id="A0A081CPH7"/>
<keyword evidence="3" id="KW-1185">Reference proteome</keyword>
<feature type="region of interest" description="Disordered" evidence="1">
    <location>
        <begin position="239"/>
        <end position="312"/>
    </location>
</feature>
<accession>A0A081CPH7</accession>
<dbReference type="Proteomes" id="UP000053758">
    <property type="component" value="Unassembled WGS sequence"/>
</dbReference>
<evidence type="ECO:0000313" key="3">
    <source>
        <dbReference type="Proteomes" id="UP000053758"/>
    </source>
</evidence>
<dbReference type="GeneID" id="26307619"/>
<proteinExistence type="predicted"/>
<reference evidence="2" key="1">
    <citation type="submission" date="2014-07" db="EMBL/GenBank/DDBJ databases">
        <title>Draft genome sequence of the yeast Pseudozyma antarctica JCM 10317 known as a producer of lipase B which used in a wide range of industrial applications.</title>
        <authorList>
            <person name="Morita T."/>
            <person name="Saika A."/>
            <person name="Koike H."/>
        </authorList>
    </citation>
    <scope>NUCLEOTIDE SEQUENCE</scope>
    <source>
        <strain evidence="2">JCM 10317</strain>
    </source>
</reference>
<name>A0A081CPH7_PSEA2</name>
<dbReference type="EMBL" id="DF830264">
    <property type="protein sequence ID" value="GAK68573.1"/>
    <property type="molecule type" value="Genomic_DNA"/>
</dbReference>
<feature type="compositionally biased region" description="Low complexity" evidence="1">
    <location>
        <begin position="57"/>
        <end position="66"/>
    </location>
</feature>
<protein>
    <submittedName>
        <fullName evidence="2">Uncharacterized protein</fullName>
    </submittedName>
</protein>
<organism evidence="2">
    <name type="scientific">Pseudozyma antarctica</name>
    <name type="common">Yeast</name>
    <name type="synonym">Candida antarctica</name>
    <dbReference type="NCBI Taxonomy" id="84753"/>
    <lineage>
        <taxon>Eukaryota</taxon>
        <taxon>Fungi</taxon>
        <taxon>Dikarya</taxon>
        <taxon>Basidiomycota</taxon>
        <taxon>Ustilaginomycotina</taxon>
        <taxon>Ustilaginomycetes</taxon>
        <taxon>Ustilaginales</taxon>
        <taxon>Ustilaginaceae</taxon>
        <taxon>Moesziomyces</taxon>
    </lineage>
</organism>